<name>K9DVS5_9BACE</name>
<dbReference type="AlphaFoldDB" id="K9DVS5"/>
<sequence length="80" mass="9345">MFSALFYPSAIDYSTTEEFIKNPLRYIFKESISERKEHRIIPVYFRCFNIHFNCPYSVSLEVQCSLIGVIKASFGQPNVL</sequence>
<comment type="caution">
    <text evidence="1">The sequence shown here is derived from an EMBL/GenBank/DDBJ whole genome shotgun (WGS) entry which is preliminary data.</text>
</comment>
<keyword evidence="2" id="KW-1185">Reference proteome</keyword>
<gene>
    <name evidence="1" type="ORF">HMPREF9447_04188</name>
</gene>
<dbReference type="STRING" id="742727.HMPREF9447_04188"/>
<organism evidence="1 2">
    <name type="scientific">Bacteroides oleiciplenus YIT 12058</name>
    <dbReference type="NCBI Taxonomy" id="742727"/>
    <lineage>
        <taxon>Bacteria</taxon>
        <taxon>Pseudomonadati</taxon>
        <taxon>Bacteroidota</taxon>
        <taxon>Bacteroidia</taxon>
        <taxon>Bacteroidales</taxon>
        <taxon>Bacteroidaceae</taxon>
        <taxon>Bacteroides</taxon>
    </lineage>
</organism>
<accession>K9DVS5</accession>
<dbReference type="HOGENOM" id="CLU_2582418_0_0_10"/>
<proteinExistence type="predicted"/>
<dbReference type="EMBL" id="ADLF01000019">
    <property type="protein sequence ID" value="EKU88573.1"/>
    <property type="molecule type" value="Genomic_DNA"/>
</dbReference>
<evidence type="ECO:0000313" key="1">
    <source>
        <dbReference type="EMBL" id="EKU88573.1"/>
    </source>
</evidence>
<reference evidence="1 2" key="1">
    <citation type="submission" date="2012-09" db="EMBL/GenBank/DDBJ databases">
        <title>The Genome Sequence of Bacteroides oleiciplenus YIT 12058.</title>
        <authorList>
            <consortium name="The Broad Institute Genome Sequencing Platform"/>
            <person name="Earl A."/>
            <person name="Ward D."/>
            <person name="Feldgarden M."/>
            <person name="Gevers D."/>
            <person name="Morotomi M."/>
            <person name="Walker B."/>
            <person name="Young S.K."/>
            <person name="Zeng Q."/>
            <person name="Gargeya S."/>
            <person name="Fitzgerald M."/>
            <person name="Haas B."/>
            <person name="Abouelleil A."/>
            <person name="Alvarado L."/>
            <person name="Arachchi H.M."/>
            <person name="Berlin A.M."/>
            <person name="Chapman S.B."/>
            <person name="Goldberg J."/>
            <person name="Griggs A."/>
            <person name="Gujja S."/>
            <person name="Hansen M."/>
            <person name="Howarth C."/>
            <person name="Imamovic A."/>
            <person name="Larimer J."/>
            <person name="McCowen C."/>
            <person name="Montmayeur A."/>
            <person name="Murphy C."/>
            <person name="Neiman D."/>
            <person name="Pearson M."/>
            <person name="Priest M."/>
            <person name="Roberts A."/>
            <person name="Saif S."/>
            <person name="Shea T."/>
            <person name="Sisk P."/>
            <person name="Sykes S."/>
            <person name="Wortman J."/>
            <person name="Nusbaum C."/>
            <person name="Birren B."/>
        </authorList>
    </citation>
    <scope>NUCLEOTIDE SEQUENCE [LARGE SCALE GENOMIC DNA]</scope>
    <source>
        <strain evidence="1 2">YIT 12058</strain>
    </source>
</reference>
<dbReference type="Proteomes" id="UP000009872">
    <property type="component" value="Unassembled WGS sequence"/>
</dbReference>
<protein>
    <submittedName>
        <fullName evidence="1">Uncharacterized protein</fullName>
    </submittedName>
</protein>
<evidence type="ECO:0000313" key="2">
    <source>
        <dbReference type="Proteomes" id="UP000009872"/>
    </source>
</evidence>